<reference evidence="2 3" key="2">
    <citation type="submission" date="2018-11" db="EMBL/GenBank/DDBJ databases">
        <authorList>
            <consortium name="Pathogen Informatics"/>
        </authorList>
    </citation>
    <scope>NUCLEOTIDE SEQUENCE [LARGE SCALE GENOMIC DNA]</scope>
</reference>
<dbReference type="WBParaSite" id="HNAJ_0000739501-mRNA-1">
    <property type="protein sequence ID" value="HNAJ_0000739501-mRNA-1"/>
    <property type="gene ID" value="HNAJ_0000739501"/>
</dbReference>
<evidence type="ECO:0000256" key="1">
    <source>
        <dbReference type="SAM" id="MobiDB-lite"/>
    </source>
</evidence>
<evidence type="ECO:0000313" key="4">
    <source>
        <dbReference type="WBParaSite" id="HNAJ_0000739501-mRNA-1"/>
    </source>
</evidence>
<protein>
    <submittedName>
        <fullName evidence="2 4">Uncharacterized protein</fullName>
    </submittedName>
</protein>
<organism evidence="4">
    <name type="scientific">Rodentolepis nana</name>
    <name type="common">Dwarf tapeworm</name>
    <name type="synonym">Hymenolepis nana</name>
    <dbReference type="NCBI Taxonomy" id="102285"/>
    <lineage>
        <taxon>Eukaryota</taxon>
        <taxon>Metazoa</taxon>
        <taxon>Spiralia</taxon>
        <taxon>Lophotrochozoa</taxon>
        <taxon>Platyhelminthes</taxon>
        <taxon>Cestoda</taxon>
        <taxon>Eucestoda</taxon>
        <taxon>Cyclophyllidea</taxon>
        <taxon>Hymenolepididae</taxon>
        <taxon>Rodentolepis</taxon>
    </lineage>
</organism>
<keyword evidence="3" id="KW-1185">Reference proteome</keyword>
<proteinExistence type="predicted"/>
<dbReference type="AlphaFoldDB" id="A0A0R3TJV4"/>
<evidence type="ECO:0000313" key="2">
    <source>
        <dbReference type="EMBL" id="VDO03251.1"/>
    </source>
</evidence>
<dbReference type="Proteomes" id="UP000278807">
    <property type="component" value="Unassembled WGS sequence"/>
</dbReference>
<evidence type="ECO:0000313" key="3">
    <source>
        <dbReference type="Proteomes" id="UP000278807"/>
    </source>
</evidence>
<feature type="region of interest" description="Disordered" evidence="1">
    <location>
        <begin position="97"/>
        <end position="131"/>
    </location>
</feature>
<reference evidence="4" key="1">
    <citation type="submission" date="2017-02" db="UniProtKB">
        <authorList>
            <consortium name="WormBaseParasite"/>
        </authorList>
    </citation>
    <scope>IDENTIFICATION</scope>
</reference>
<sequence length="131" mass="15013">MKDGWRKREPLVLLQQKRPLREWELNTGLPLDRRRYSPLYYRGEHSTVLPHWSSTTYPIPPANYHPPPSTFQLILSLSTLPSSFPFLPCRRRKELLPSTRGPSACEADMKATTPRTSPSLESEARGPFVLG</sequence>
<gene>
    <name evidence="2" type="ORF">HNAJ_LOCUS7391</name>
</gene>
<dbReference type="EMBL" id="UZAE01012044">
    <property type="protein sequence ID" value="VDO03251.1"/>
    <property type="molecule type" value="Genomic_DNA"/>
</dbReference>
<name>A0A0R3TJV4_RODNA</name>
<accession>A0A0R3TJV4</accession>